<organism evidence="7 8">
    <name type="scientific">Streptomyces polyrhachis</name>
    <dbReference type="NCBI Taxonomy" id="1282885"/>
    <lineage>
        <taxon>Bacteria</taxon>
        <taxon>Bacillati</taxon>
        <taxon>Actinomycetota</taxon>
        <taxon>Actinomycetes</taxon>
        <taxon>Kitasatosporales</taxon>
        <taxon>Streptomycetaceae</taxon>
        <taxon>Streptomyces</taxon>
    </lineage>
</organism>
<keyword evidence="8" id="KW-1185">Reference proteome</keyword>
<evidence type="ECO:0000256" key="3">
    <source>
        <dbReference type="ARBA" id="ARBA00022989"/>
    </source>
</evidence>
<feature type="transmembrane region" description="Helical" evidence="5">
    <location>
        <begin position="75"/>
        <end position="101"/>
    </location>
</feature>
<sequence length="102" mass="10104">MSVPSGGRDPGAQPERTRLAWRRTTLAAAVAALLGVRAAVHGSGPAAYAAAVVLVWLALLALAQRRIGALAAARPAVVALGTVWGTALCVVALALCGALALG</sequence>
<name>A0ABW2GF09_9ACTN</name>
<dbReference type="EMBL" id="JBHSZO010000020">
    <property type="protein sequence ID" value="MFC7219340.1"/>
    <property type="molecule type" value="Genomic_DNA"/>
</dbReference>
<proteinExistence type="predicted"/>
<comment type="caution">
    <text evidence="7">The sequence shown here is derived from an EMBL/GenBank/DDBJ whole genome shotgun (WGS) entry which is preliminary data.</text>
</comment>
<accession>A0ABW2GF09</accession>
<dbReference type="Proteomes" id="UP001596413">
    <property type="component" value="Unassembled WGS sequence"/>
</dbReference>
<feature type="domain" description="DUF202" evidence="6">
    <location>
        <begin position="9"/>
        <end position="66"/>
    </location>
</feature>
<keyword evidence="2 5" id="KW-0812">Transmembrane</keyword>
<evidence type="ECO:0000256" key="5">
    <source>
        <dbReference type="SAM" id="Phobius"/>
    </source>
</evidence>
<evidence type="ECO:0000313" key="7">
    <source>
        <dbReference type="EMBL" id="MFC7219340.1"/>
    </source>
</evidence>
<evidence type="ECO:0000256" key="4">
    <source>
        <dbReference type="ARBA" id="ARBA00023136"/>
    </source>
</evidence>
<dbReference type="Pfam" id="PF02656">
    <property type="entry name" value="DUF202"/>
    <property type="match status" value="1"/>
</dbReference>
<protein>
    <submittedName>
        <fullName evidence="7">DUF202 domain-containing protein</fullName>
    </submittedName>
</protein>
<keyword evidence="4 5" id="KW-0472">Membrane</keyword>
<comment type="subcellular location">
    <subcellularLocation>
        <location evidence="1">Endomembrane system</location>
        <topology evidence="1">Multi-pass membrane protein</topology>
    </subcellularLocation>
</comment>
<dbReference type="InterPro" id="IPR003807">
    <property type="entry name" value="DUF202"/>
</dbReference>
<reference evidence="8" key="1">
    <citation type="journal article" date="2019" name="Int. J. Syst. Evol. Microbiol.">
        <title>The Global Catalogue of Microorganisms (GCM) 10K type strain sequencing project: providing services to taxonomists for standard genome sequencing and annotation.</title>
        <authorList>
            <consortium name="The Broad Institute Genomics Platform"/>
            <consortium name="The Broad Institute Genome Sequencing Center for Infectious Disease"/>
            <person name="Wu L."/>
            <person name="Ma J."/>
        </authorList>
    </citation>
    <scope>NUCLEOTIDE SEQUENCE [LARGE SCALE GENOMIC DNA]</scope>
    <source>
        <strain evidence="8">CGMCC 1.13681</strain>
    </source>
</reference>
<keyword evidence="3 5" id="KW-1133">Transmembrane helix</keyword>
<feature type="transmembrane region" description="Helical" evidence="5">
    <location>
        <begin position="46"/>
        <end position="63"/>
    </location>
</feature>
<evidence type="ECO:0000313" key="8">
    <source>
        <dbReference type="Proteomes" id="UP001596413"/>
    </source>
</evidence>
<evidence type="ECO:0000256" key="2">
    <source>
        <dbReference type="ARBA" id="ARBA00022692"/>
    </source>
</evidence>
<dbReference type="RefSeq" id="WP_386414957.1">
    <property type="nucleotide sequence ID" value="NZ_JBHSZO010000020.1"/>
</dbReference>
<feature type="transmembrane region" description="Helical" evidence="5">
    <location>
        <begin position="20"/>
        <end position="40"/>
    </location>
</feature>
<evidence type="ECO:0000256" key="1">
    <source>
        <dbReference type="ARBA" id="ARBA00004127"/>
    </source>
</evidence>
<gene>
    <name evidence="7" type="ORF">ACFQLX_14355</name>
</gene>
<evidence type="ECO:0000259" key="6">
    <source>
        <dbReference type="Pfam" id="PF02656"/>
    </source>
</evidence>